<sequence length="449" mass="51221">MKNLSLSLFAFHLCQSLDDAPDTHSPDAGFLWNDLREFAAKLDFPELKKFTEPTDANPEHNIDFAGIKIADISLGGNLSTFKMNDTYSADLTLYFADEKADFSPEKVAIFQPQALIDVRANLGKVLWLSGESEDLNQLELSSAKEWAKNLCPQAEYMTEDRLFNCPLFIFAAESVTILISLAKPGAVDLKRAQDNYRNLRNLFWNYQKIVVAAGLAKDGYQGARHLYSELEGKVKEFNQVFRLETPEERLERLDALLQSIPQKLLDYNCKLRDLKAHYTTTEVNLQNFQRSLSHILAEKSDDRLSYWSDFATTKAPLRLQQIKTYIDYLEPGQVLFSDLINSIRATTELEQAKSDRQRQQAEAAYYKQQQDANQDLQDHIQAVGVGIAAGAIVASTSGLITQPWRLPSRDRFWLWPHPFIIALLGSIFCSWGAWWVAERWIKKGRPKDK</sequence>
<evidence type="ECO:0000313" key="3">
    <source>
        <dbReference type="EMBL" id="CDM94086.1"/>
    </source>
</evidence>
<name>A0A9P1KEW1_9CYAN</name>
<gene>
    <name evidence="3" type="ORF">ARTHRO_11760</name>
</gene>
<dbReference type="AlphaFoldDB" id="A0A9P1KEW1"/>
<dbReference type="EMBL" id="FO818640">
    <property type="protein sequence ID" value="CDM94086.1"/>
    <property type="molecule type" value="Genomic_DNA"/>
</dbReference>
<proteinExistence type="predicted"/>
<reference evidence="3 4" key="1">
    <citation type="submission" date="2014-02" db="EMBL/GenBank/DDBJ databases">
        <authorList>
            <person name="Genoscope - CEA"/>
        </authorList>
    </citation>
    <scope>NUCLEOTIDE SEQUENCE [LARGE SCALE GENOMIC DNA]</scope>
    <source>
        <strain evidence="3 4">PCC 8005</strain>
    </source>
</reference>
<keyword evidence="2" id="KW-0472">Membrane</keyword>
<feature type="transmembrane region" description="Helical" evidence="2">
    <location>
        <begin position="412"/>
        <end position="437"/>
    </location>
</feature>
<dbReference type="RefSeq" id="WP_008049449.1">
    <property type="nucleotide sequence ID" value="NZ_FO818640.1"/>
</dbReference>
<evidence type="ECO:0000256" key="1">
    <source>
        <dbReference type="SAM" id="Coils"/>
    </source>
</evidence>
<accession>A0A9P1KEW1</accession>
<feature type="coiled-coil region" evidence="1">
    <location>
        <begin position="342"/>
        <end position="369"/>
    </location>
</feature>
<keyword evidence="4" id="KW-1185">Reference proteome</keyword>
<keyword evidence="2" id="KW-0812">Transmembrane</keyword>
<protein>
    <submittedName>
        <fullName evidence="3">Uncharacterized protein</fullName>
    </submittedName>
</protein>
<dbReference type="Proteomes" id="UP000032946">
    <property type="component" value="Chromosome"/>
</dbReference>
<evidence type="ECO:0000313" key="4">
    <source>
        <dbReference type="Proteomes" id="UP000032946"/>
    </source>
</evidence>
<evidence type="ECO:0000256" key="2">
    <source>
        <dbReference type="SAM" id="Phobius"/>
    </source>
</evidence>
<keyword evidence="1" id="KW-0175">Coiled coil</keyword>
<organism evidence="3 4">
    <name type="scientific">Limnospira indica PCC 8005</name>
    <dbReference type="NCBI Taxonomy" id="376219"/>
    <lineage>
        <taxon>Bacteria</taxon>
        <taxon>Bacillati</taxon>
        <taxon>Cyanobacteriota</taxon>
        <taxon>Cyanophyceae</taxon>
        <taxon>Oscillatoriophycideae</taxon>
        <taxon>Oscillatoriales</taxon>
        <taxon>Sirenicapillariaceae</taxon>
        <taxon>Limnospira</taxon>
    </lineage>
</organism>
<keyword evidence="2" id="KW-1133">Transmembrane helix</keyword>